<evidence type="ECO:0000313" key="9">
    <source>
        <dbReference type="Proteomes" id="UP000016646"/>
    </source>
</evidence>
<dbReference type="RefSeq" id="WP_021331554.1">
    <property type="nucleotide sequence ID" value="NZ_AUZJ01000069.1"/>
</dbReference>
<feature type="domain" description="CzcB-like barrel-sandwich hybrid" evidence="5">
    <location>
        <begin position="65"/>
        <end position="296"/>
    </location>
</feature>
<name>U2MHT2_TRESO</name>
<dbReference type="Gene3D" id="2.40.50.100">
    <property type="match status" value="2"/>
</dbReference>
<dbReference type="Proteomes" id="UP000016646">
    <property type="component" value="Unassembled WGS sequence"/>
</dbReference>
<feature type="coiled-coil region" evidence="2">
    <location>
        <begin position="240"/>
        <end position="267"/>
    </location>
</feature>
<dbReference type="OrthoDB" id="368879at2"/>
<dbReference type="PRINTS" id="PR01490">
    <property type="entry name" value="RTXTOXIND"/>
</dbReference>
<evidence type="ECO:0000256" key="3">
    <source>
        <dbReference type="SAM" id="SignalP"/>
    </source>
</evidence>
<evidence type="ECO:0000259" key="5">
    <source>
        <dbReference type="Pfam" id="PF25973"/>
    </source>
</evidence>
<feature type="domain" description="CusB-like beta-barrel" evidence="4">
    <location>
        <begin position="300"/>
        <end position="374"/>
    </location>
</feature>
<organism evidence="6 8">
    <name type="scientific">Treponema socranskii subsp. socranskii VPI DR56BR1116 = ATCC 35536</name>
    <dbReference type="NCBI Taxonomy" id="1125725"/>
    <lineage>
        <taxon>Bacteria</taxon>
        <taxon>Pseudomonadati</taxon>
        <taxon>Spirochaetota</taxon>
        <taxon>Spirochaetia</taxon>
        <taxon>Spirochaetales</taxon>
        <taxon>Treponemataceae</taxon>
        <taxon>Treponema</taxon>
    </lineage>
</organism>
<dbReference type="Pfam" id="PF25973">
    <property type="entry name" value="BSH_CzcB"/>
    <property type="match status" value="1"/>
</dbReference>
<feature type="chain" id="PRO_5004632642" evidence="3">
    <location>
        <begin position="25"/>
        <end position="452"/>
    </location>
</feature>
<dbReference type="NCBIfam" id="TIGR01730">
    <property type="entry name" value="RND_mfp"/>
    <property type="match status" value="1"/>
</dbReference>
<dbReference type="InterPro" id="IPR058647">
    <property type="entry name" value="BSH_CzcB-like"/>
</dbReference>
<proteinExistence type="inferred from homology"/>
<sequence>MFLIKPLMKYSCIVLLAALFCACAPSDRKNEGELLPVEVSAVRAENRALDDVLKSFGSISYKTKTDVTCTVSGTVTAFFVKEGDAVTKGQKLAQLRNVQLELQREQCMNALDSANASLELARVKLREETLAAEGRLLAVEKSKIHIVQKELELELLKDMFSNKSRLHELGGVTDSSLEQLKLQVRSAETEIAMMKKELDTLLLGFRDEDLLKEGITPSRDPDVRKKQFTALNTKSGAAELASVQAQVQAADRQLASVRKLIDELTIRAPSGGIVGARYYENGEYVKENEKIATLMDTSSVYAVLHVQEQDAVGFAQGTRVSLFLPSLGASYRSVIAEISPAADPQSGNFSVKTEIGNKNGAIKPGMFVRCEIERAAAKDVPCIPDSTLLLSDEKTGKVFCIVNGCAVQKAVLIKAHRDGFVWIGDGLSAGDLIVDKPSPFLREGQAVRLRTL</sequence>
<comment type="caution">
    <text evidence="6">The sequence shown here is derived from an EMBL/GenBank/DDBJ whole genome shotgun (WGS) entry which is preliminary data.</text>
</comment>
<dbReference type="Gene3D" id="2.40.420.20">
    <property type="match status" value="1"/>
</dbReference>
<dbReference type="InterPro" id="IPR006143">
    <property type="entry name" value="RND_pump_MFP"/>
</dbReference>
<keyword evidence="2" id="KW-0175">Coiled coil</keyword>
<dbReference type="EMBL" id="AVQI01000060">
    <property type="protein sequence ID" value="ERK01220.1"/>
    <property type="molecule type" value="Genomic_DNA"/>
</dbReference>
<dbReference type="Gene3D" id="1.10.287.470">
    <property type="entry name" value="Helix hairpin bin"/>
    <property type="match status" value="2"/>
</dbReference>
<accession>U2MHT2</accession>
<dbReference type="STRING" id="1125725.HMPREF1325_1418"/>
<protein>
    <submittedName>
        <fullName evidence="6">HlyD family secretion protein</fullName>
    </submittedName>
</protein>
<evidence type="ECO:0000313" key="7">
    <source>
        <dbReference type="EMBL" id="ERK01220.1"/>
    </source>
</evidence>
<keyword evidence="3" id="KW-0732">Signal</keyword>
<dbReference type="PANTHER" id="PTHR30469:SF38">
    <property type="entry name" value="HLYD FAMILY SECRETION PROTEIN"/>
    <property type="match status" value="1"/>
</dbReference>
<gene>
    <name evidence="7" type="ORF">HMPREF0860_0910</name>
    <name evidence="6" type="ORF">HMPREF1325_1418</name>
</gene>
<dbReference type="EMBL" id="AUZJ01000069">
    <property type="protein sequence ID" value="ERF59476.1"/>
    <property type="molecule type" value="Genomic_DNA"/>
</dbReference>
<dbReference type="AlphaFoldDB" id="U2MHT2"/>
<evidence type="ECO:0000313" key="6">
    <source>
        <dbReference type="EMBL" id="ERF59476.1"/>
    </source>
</evidence>
<dbReference type="Pfam" id="PF25954">
    <property type="entry name" value="Beta-barrel_RND_2"/>
    <property type="match status" value="1"/>
</dbReference>
<evidence type="ECO:0000256" key="1">
    <source>
        <dbReference type="ARBA" id="ARBA00009477"/>
    </source>
</evidence>
<dbReference type="Gene3D" id="2.40.30.170">
    <property type="match status" value="1"/>
</dbReference>
<keyword evidence="9" id="KW-1185">Reference proteome</keyword>
<dbReference type="GO" id="GO:0015562">
    <property type="term" value="F:efflux transmembrane transporter activity"/>
    <property type="evidence" value="ECO:0007669"/>
    <property type="project" value="TreeGrafter"/>
</dbReference>
<comment type="similarity">
    <text evidence="1">Belongs to the membrane fusion protein (MFP) (TC 8.A.1) family.</text>
</comment>
<reference evidence="8 9" key="1">
    <citation type="submission" date="2013-08" db="EMBL/GenBank/DDBJ databases">
        <authorList>
            <person name="Durkin A.S."/>
            <person name="Haft D.R."/>
            <person name="McCorrison J."/>
            <person name="Torralba M."/>
            <person name="Gillis M."/>
            <person name="Haft D.H."/>
            <person name="Methe B."/>
            <person name="Sutton G."/>
            <person name="Nelson K.E."/>
        </authorList>
    </citation>
    <scope>NUCLEOTIDE SEQUENCE [LARGE SCALE GENOMIC DNA]</scope>
    <source>
        <strain evidence="7 9">ATCC 35536</strain>
        <strain evidence="6 8">VPI DR56BR1116</strain>
    </source>
</reference>
<feature type="signal peptide" evidence="3">
    <location>
        <begin position="1"/>
        <end position="24"/>
    </location>
</feature>
<evidence type="ECO:0000256" key="2">
    <source>
        <dbReference type="SAM" id="Coils"/>
    </source>
</evidence>
<dbReference type="SUPFAM" id="SSF111369">
    <property type="entry name" value="HlyD-like secretion proteins"/>
    <property type="match status" value="2"/>
</dbReference>
<dbReference type="Proteomes" id="UP000016412">
    <property type="component" value="Unassembled WGS sequence"/>
</dbReference>
<dbReference type="InterPro" id="IPR058792">
    <property type="entry name" value="Beta-barrel_RND_2"/>
</dbReference>
<dbReference type="eggNOG" id="COG0845">
    <property type="taxonomic scope" value="Bacteria"/>
</dbReference>
<evidence type="ECO:0000259" key="4">
    <source>
        <dbReference type="Pfam" id="PF25954"/>
    </source>
</evidence>
<dbReference type="PROSITE" id="PS51257">
    <property type="entry name" value="PROKAR_LIPOPROTEIN"/>
    <property type="match status" value="1"/>
</dbReference>
<dbReference type="PANTHER" id="PTHR30469">
    <property type="entry name" value="MULTIDRUG RESISTANCE PROTEIN MDTA"/>
    <property type="match status" value="1"/>
</dbReference>
<dbReference type="GO" id="GO:1990281">
    <property type="term" value="C:efflux pump complex"/>
    <property type="evidence" value="ECO:0007669"/>
    <property type="project" value="TreeGrafter"/>
</dbReference>
<evidence type="ECO:0000313" key="8">
    <source>
        <dbReference type="Proteomes" id="UP000016412"/>
    </source>
</evidence>
<dbReference type="PATRIC" id="fig|1125725.3.peg.2553"/>